<reference evidence="2 3" key="1">
    <citation type="submission" date="2015-12" db="EMBL/GenBank/DDBJ databases">
        <title>Genome sequence of the marine Rhodobacteraceae strain O3.65, Candidatus Tritonibacter horizontis.</title>
        <authorList>
            <person name="Poehlein A."/>
            <person name="Giebel H.A."/>
            <person name="Voget S."/>
            <person name="Brinkhoff T."/>
        </authorList>
    </citation>
    <scope>NUCLEOTIDE SEQUENCE [LARGE SCALE GENOMIC DNA]</scope>
    <source>
        <strain evidence="2 3">O3.65</strain>
    </source>
</reference>
<sequence length="71" mass="8222">MPDDAVRVTQQRRCLNPAFDPAEAYQPRSERPEWDFVGLVGKLRLLKGQPVGARWIKMRDVSASVEEWLVR</sequence>
<gene>
    <name evidence="2" type="ORF">TRIHO_13650</name>
</gene>
<feature type="domain" description="Peptidase G2 IMC autoproteolytic cleavage" evidence="1">
    <location>
        <begin position="15"/>
        <end position="44"/>
    </location>
</feature>
<accession>A0A132BZW0</accession>
<dbReference type="Gene3D" id="2.40.300.10">
    <property type="entry name" value="Head decoration protein D"/>
    <property type="match status" value="1"/>
</dbReference>
<keyword evidence="3" id="KW-1185">Reference proteome</keyword>
<dbReference type="OrthoDB" id="564699at2"/>
<dbReference type="Proteomes" id="UP000068382">
    <property type="component" value="Unassembled WGS sequence"/>
</dbReference>
<protein>
    <recommendedName>
        <fullName evidence="1">Peptidase G2 IMC autoproteolytic cleavage domain-containing protein</fullName>
    </recommendedName>
</protein>
<evidence type="ECO:0000313" key="2">
    <source>
        <dbReference type="EMBL" id="KUP93873.1"/>
    </source>
</evidence>
<evidence type="ECO:0000259" key="1">
    <source>
        <dbReference type="Pfam" id="PF11962"/>
    </source>
</evidence>
<proteinExistence type="predicted"/>
<dbReference type="EMBL" id="LPUY01000041">
    <property type="protein sequence ID" value="KUP93873.1"/>
    <property type="molecule type" value="Genomic_DNA"/>
</dbReference>
<organism evidence="2 3">
    <name type="scientific">Tritonibacter horizontis</name>
    <dbReference type="NCBI Taxonomy" id="1768241"/>
    <lineage>
        <taxon>Bacteria</taxon>
        <taxon>Pseudomonadati</taxon>
        <taxon>Pseudomonadota</taxon>
        <taxon>Alphaproteobacteria</taxon>
        <taxon>Rhodobacterales</taxon>
        <taxon>Paracoccaceae</taxon>
        <taxon>Tritonibacter</taxon>
    </lineage>
</organism>
<comment type="caution">
    <text evidence="2">The sequence shown here is derived from an EMBL/GenBank/DDBJ whole genome shotgun (WGS) entry which is preliminary data.</text>
</comment>
<dbReference type="Pfam" id="PF11962">
    <property type="entry name" value="Peptidase_G2"/>
    <property type="match status" value="1"/>
</dbReference>
<evidence type="ECO:0000313" key="3">
    <source>
        <dbReference type="Proteomes" id="UP000068382"/>
    </source>
</evidence>
<dbReference type="AlphaFoldDB" id="A0A132BZW0"/>
<dbReference type="InterPro" id="IPR021865">
    <property type="entry name" value="Peptidase_G2"/>
</dbReference>
<name>A0A132BZW0_9RHOB</name>